<accession>A0A151CGF7</accession>
<evidence type="ECO:0000313" key="2">
    <source>
        <dbReference type="Proteomes" id="UP000075359"/>
    </source>
</evidence>
<dbReference type="STRING" id="1630136.AS592_07140"/>
<comment type="caution">
    <text evidence="1">The sequence shown here is derived from an EMBL/GenBank/DDBJ whole genome shotgun (WGS) entry which is preliminary data.</text>
</comment>
<reference evidence="1 2" key="1">
    <citation type="submission" date="2015-11" db="EMBL/GenBank/DDBJ databases">
        <title>Draft genome of Sulfurovum riftiae 1812E, a member of the Epsilonproteobacteria isolated from the tube of the deep-sea hydrothermal vent tubewom Riftia pachyptila.</title>
        <authorList>
            <person name="Vetriani C."/>
            <person name="Giovannelli D."/>
        </authorList>
    </citation>
    <scope>NUCLEOTIDE SEQUENCE [LARGE SCALE GENOMIC DNA]</scope>
    <source>
        <strain evidence="1 2">1812E</strain>
    </source>
</reference>
<evidence type="ECO:0000313" key="1">
    <source>
        <dbReference type="EMBL" id="KYJ86569.1"/>
    </source>
</evidence>
<dbReference type="EMBL" id="LNKT01000023">
    <property type="protein sequence ID" value="KYJ86569.1"/>
    <property type="molecule type" value="Genomic_DNA"/>
</dbReference>
<organism evidence="1 2">
    <name type="scientific">Sulfurovum riftiae</name>
    <dbReference type="NCBI Taxonomy" id="1630136"/>
    <lineage>
        <taxon>Bacteria</taxon>
        <taxon>Pseudomonadati</taxon>
        <taxon>Campylobacterota</taxon>
        <taxon>Epsilonproteobacteria</taxon>
        <taxon>Campylobacterales</taxon>
        <taxon>Sulfurovaceae</taxon>
        <taxon>Sulfurovum</taxon>
    </lineage>
</organism>
<proteinExistence type="predicted"/>
<gene>
    <name evidence="1" type="ORF">AS592_07140</name>
</gene>
<dbReference type="Proteomes" id="UP000075359">
    <property type="component" value="Unassembled WGS sequence"/>
</dbReference>
<keyword evidence="2" id="KW-1185">Reference proteome</keyword>
<dbReference type="AlphaFoldDB" id="A0A151CGF7"/>
<sequence>MNSNEQTIHLLQKHLPSILQREQYFYKMVVLIQSRYYFHVDEINLRKKLEKYLEASCCDDNVKIAQRLIGGKYDTGYEKDENWIWLGSREIAVLAQEAVENTKAQIC</sequence>
<protein>
    <submittedName>
        <fullName evidence="1">Uncharacterized protein</fullName>
    </submittedName>
</protein>
<dbReference type="RefSeq" id="WP_067330904.1">
    <property type="nucleotide sequence ID" value="NZ_LNKT01000023.1"/>
</dbReference>
<name>A0A151CGF7_9BACT</name>